<feature type="transmembrane region" description="Helical" evidence="6">
    <location>
        <begin position="302"/>
        <end position="322"/>
    </location>
</feature>
<organism evidence="7 8">
    <name type="scientific">Tritrichomonas musculus</name>
    <dbReference type="NCBI Taxonomy" id="1915356"/>
    <lineage>
        <taxon>Eukaryota</taxon>
        <taxon>Metamonada</taxon>
        <taxon>Parabasalia</taxon>
        <taxon>Tritrichomonadida</taxon>
        <taxon>Tritrichomonadidae</taxon>
        <taxon>Tritrichomonas</taxon>
    </lineage>
</organism>
<evidence type="ECO:0000256" key="3">
    <source>
        <dbReference type="ARBA" id="ARBA00022692"/>
    </source>
</evidence>
<dbReference type="Proteomes" id="UP001470230">
    <property type="component" value="Unassembled WGS sequence"/>
</dbReference>
<keyword evidence="8" id="KW-1185">Reference proteome</keyword>
<feature type="transmembrane region" description="Helical" evidence="6">
    <location>
        <begin position="359"/>
        <end position="385"/>
    </location>
</feature>
<evidence type="ECO:0000313" key="8">
    <source>
        <dbReference type="Proteomes" id="UP001470230"/>
    </source>
</evidence>
<evidence type="ECO:0000313" key="7">
    <source>
        <dbReference type="EMBL" id="KAK8876200.1"/>
    </source>
</evidence>
<evidence type="ECO:0000256" key="1">
    <source>
        <dbReference type="ARBA" id="ARBA00004141"/>
    </source>
</evidence>
<dbReference type="PANTHER" id="PTHR19432">
    <property type="entry name" value="SUGAR TRANSPORTER"/>
    <property type="match status" value="1"/>
</dbReference>
<feature type="transmembrane region" description="Helical" evidence="6">
    <location>
        <begin position="20"/>
        <end position="45"/>
    </location>
</feature>
<feature type="transmembrane region" description="Helical" evidence="6">
    <location>
        <begin position="57"/>
        <end position="81"/>
    </location>
</feature>
<reference evidence="7 8" key="1">
    <citation type="submission" date="2024-04" db="EMBL/GenBank/DDBJ databases">
        <title>Tritrichomonas musculus Genome.</title>
        <authorList>
            <person name="Alves-Ferreira E."/>
            <person name="Grigg M."/>
            <person name="Lorenzi H."/>
            <person name="Galac M."/>
        </authorList>
    </citation>
    <scope>NUCLEOTIDE SEQUENCE [LARGE SCALE GENOMIC DNA]</scope>
    <source>
        <strain evidence="7 8">EAF2021</strain>
    </source>
</reference>
<keyword evidence="2" id="KW-0813">Transport</keyword>
<dbReference type="Pfam" id="PF07690">
    <property type="entry name" value="MFS_1"/>
    <property type="match status" value="1"/>
</dbReference>
<accession>A0ABR2JE24</accession>
<feature type="transmembrane region" description="Helical" evidence="6">
    <location>
        <begin position="202"/>
        <end position="222"/>
    </location>
</feature>
<keyword evidence="5 6" id="KW-0472">Membrane</keyword>
<dbReference type="EMBL" id="JAPFFF010000012">
    <property type="protein sequence ID" value="KAK8876200.1"/>
    <property type="molecule type" value="Genomic_DNA"/>
</dbReference>
<feature type="transmembrane region" description="Helical" evidence="6">
    <location>
        <begin position="133"/>
        <end position="149"/>
    </location>
</feature>
<name>A0ABR2JE24_9EUKA</name>
<feature type="transmembrane region" description="Helical" evidence="6">
    <location>
        <begin position="397"/>
        <end position="420"/>
    </location>
</feature>
<keyword evidence="4 6" id="KW-1133">Transmembrane helix</keyword>
<feature type="transmembrane region" description="Helical" evidence="6">
    <location>
        <begin position="93"/>
        <end position="112"/>
    </location>
</feature>
<sequence length="476" mass="53133">MDENLIKKEWVPLNKRDHLSFIHICGIAAGTLVSNLLWAIIFTLFEPMSEKVSLKSWIRTLLLFYGSFIGFVLNPIIGVYSDAIMFRWGRRRIFMLSGSLILVVGLLLMIYCREIGMWLQPSKPDGHNDAQKGLLIVSFMIVLTAGNILQNPARTLCSDVTPPKQQILMSNICQVYSGVGGVLTNLVGGLKLYQKTKLQQEPFILVVCLSISVVAMIITIVVTPEEPLHEKPPTVNPFKQIWNALKKMPKPFLRVLLPFTFGNISNYQFGIQFSHFMGHDIFKGENISDATEDQKQKYQDGISWAMMCNVVYYSFQFVYGFLNTWICNRVGMKIVMIVGLLFLSLGFFSFFFVSNKYAYLGISIPLGFGNLIYNAVAYAVVSLVIPTEDLAGNFGVLICAGVIGQQISNFGIGSGLAAIWPNNSRMMIGLSSIFAFLGFLSAFFMVNPKEGDINNYSKIPESNAQESSLLLNSEKA</sequence>
<dbReference type="InterPro" id="IPR036259">
    <property type="entry name" value="MFS_trans_sf"/>
</dbReference>
<comment type="caution">
    <text evidence="7">The sequence shown here is derived from an EMBL/GenBank/DDBJ whole genome shotgun (WGS) entry which is preliminary data.</text>
</comment>
<comment type="subcellular location">
    <subcellularLocation>
        <location evidence="1">Membrane</location>
        <topology evidence="1">Multi-pass membrane protein</topology>
    </subcellularLocation>
</comment>
<gene>
    <name evidence="7" type="ORF">M9Y10_006390</name>
</gene>
<dbReference type="SUPFAM" id="SSF103473">
    <property type="entry name" value="MFS general substrate transporter"/>
    <property type="match status" value="1"/>
</dbReference>
<evidence type="ECO:0000256" key="4">
    <source>
        <dbReference type="ARBA" id="ARBA00022989"/>
    </source>
</evidence>
<dbReference type="InterPro" id="IPR011701">
    <property type="entry name" value="MFS"/>
</dbReference>
<evidence type="ECO:0000256" key="2">
    <source>
        <dbReference type="ARBA" id="ARBA00022448"/>
    </source>
</evidence>
<protein>
    <recommendedName>
        <fullName evidence="9">Major facilitator superfamily transporter</fullName>
    </recommendedName>
</protein>
<feature type="transmembrane region" description="Helical" evidence="6">
    <location>
        <begin position="334"/>
        <end position="353"/>
    </location>
</feature>
<keyword evidence="3 6" id="KW-0812">Transmembrane</keyword>
<dbReference type="PANTHER" id="PTHR19432:SF26">
    <property type="entry name" value="MAJOR FACILITATOR SUPERFAMILY (MFS) PROFILE DOMAIN-CONTAINING PROTEIN"/>
    <property type="match status" value="1"/>
</dbReference>
<proteinExistence type="predicted"/>
<evidence type="ECO:0008006" key="9">
    <source>
        <dbReference type="Google" id="ProtNLM"/>
    </source>
</evidence>
<evidence type="ECO:0000256" key="5">
    <source>
        <dbReference type="ARBA" id="ARBA00023136"/>
    </source>
</evidence>
<feature type="transmembrane region" description="Helical" evidence="6">
    <location>
        <begin position="426"/>
        <end position="446"/>
    </location>
</feature>
<dbReference type="Gene3D" id="1.20.1250.20">
    <property type="entry name" value="MFS general substrate transporter like domains"/>
    <property type="match status" value="1"/>
</dbReference>
<evidence type="ECO:0000256" key="6">
    <source>
        <dbReference type="SAM" id="Phobius"/>
    </source>
</evidence>